<reference evidence="1 2" key="1">
    <citation type="submission" date="2013-08" db="EMBL/GenBank/DDBJ databases">
        <authorList>
            <person name="Weinstock G."/>
            <person name="Sodergren E."/>
            <person name="Wylie T."/>
            <person name="Fulton L."/>
            <person name="Fulton R."/>
            <person name="Fronick C."/>
            <person name="O'Laughlin M."/>
            <person name="Godfrey J."/>
            <person name="Miner T."/>
            <person name="Herter B."/>
            <person name="Appelbaum E."/>
            <person name="Cordes M."/>
            <person name="Lek S."/>
            <person name="Wollam A."/>
            <person name="Pepin K.H."/>
            <person name="Palsikar V.B."/>
            <person name="Mitreva M."/>
            <person name="Wilson R.K."/>
        </authorList>
    </citation>
    <scope>NUCLEOTIDE SEQUENCE [LARGE SCALE GENOMIC DNA]</scope>
    <source>
        <strain evidence="1 2">ATCC BAA-474</strain>
    </source>
</reference>
<dbReference type="Pfam" id="PF14337">
    <property type="entry name" value="Abi_alpha"/>
    <property type="match status" value="1"/>
</dbReference>
<dbReference type="eggNOG" id="ENOG5033ASS">
    <property type="taxonomic scope" value="Bacteria"/>
</dbReference>
<sequence>MIDKVGFELLKRMLGPGADAFGENFGIMIKGLTIGMAFWGEGRVAIYEEKMKEFLEQTKVKKSKINKKTDPDINIAGPVFDASFYYFDKKYYRELFSNLLANASNEEKQNIIHPSFVDIIKQLSPLESKILNTFSKSFMSCYPLAIFKGFDSKGRVTPYYTYFIDFLEENSKFGINDTERYQISIENLVRLGLLQKRSDIIQANYDYNKFKNNLRYKVIEVENPNEILKLERYRIELTLLGRDFVECCCK</sequence>
<evidence type="ECO:0000313" key="1">
    <source>
        <dbReference type="EMBL" id="ERT68326.1"/>
    </source>
</evidence>
<evidence type="ECO:0008006" key="3">
    <source>
        <dbReference type="Google" id="ProtNLM"/>
    </source>
</evidence>
<accession>U7VA06</accession>
<dbReference type="InterPro" id="IPR025506">
    <property type="entry name" value="Abi_alpha"/>
</dbReference>
<keyword evidence="2" id="KW-1185">Reference proteome</keyword>
<evidence type="ECO:0000313" key="2">
    <source>
        <dbReference type="Proteomes" id="UP000017081"/>
    </source>
</evidence>
<dbReference type="Gene3D" id="3.30.110.190">
    <property type="match status" value="1"/>
</dbReference>
<protein>
    <recommendedName>
        <fullName evidence="3">DUF4393 domain-containing protein</fullName>
    </recommendedName>
</protein>
<name>U7VA06_9FUSO</name>
<dbReference type="Proteomes" id="UP000017081">
    <property type="component" value="Unassembled WGS sequence"/>
</dbReference>
<gene>
    <name evidence="1" type="ORF">HMPREF0202_01715</name>
</gene>
<dbReference type="AlphaFoldDB" id="U7VA06"/>
<comment type="caution">
    <text evidence="1">The sequence shown here is derived from an EMBL/GenBank/DDBJ whole genome shotgun (WGS) entry which is preliminary data.</text>
</comment>
<proteinExistence type="predicted"/>
<dbReference type="HOGENOM" id="CLU_086036_1_0_0"/>
<dbReference type="RefSeq" id="WP_023051251.1">
    <property type="nucleotide sequence ID" value="NZ_CP173062.2"/>
</dbReference>
<organism evidence="1 2">
    <name type="scientific">Cetobacterium somerae ATCC BAA-474</name>
    <dbReference type="NCBI Taxonomy" id="1319815"/>
    <lineage>
        <taxon>Bacteria</taxon>
        <taxon>Fusobacteriati</taxon>
        <taxon>Fusobacteriota</taxon>
        <taxon>Fusobacteriia</taxon>
        <taxon>Fusobacteriales</taxon>
        <taxon>Fusobacteriaceae</taxon>
        <taxon>Cetobacterium</taxon>
    </lineage>
</organism>
<dbReference type="STRING" id="1319815.HMPREF0202_01715"/>
<dbReference type="EMBL" id="AXZF01000067">
    <property type="protein sequence ID" value="ERT68326.1"/>
    <property type="molecule type" value="Genomic_DNA"/>
</dbReference>